<dbReference type="STRING" id="1317117.ATO7_09432"/>
<dbReference type="Proteomes" id="UP000192342">
    <property type="component" value="Unassembled WGS sequence"/>
</dbReference>
<protein>
    <recommendedName>
        <fullName evidence="3">Lipoprotein</fullName>
    </recommendedName>
</protein>
<gene>
    <name evidence="1" type="ORF">ATO7_09432</name>
</gene>
<proteinExistence type="predicted"/>
<dbReference type="EMBL" id="AQQV01000002">
    <property type="protein sequence ID" value="ORE87252.1"/>
    <property type="molecule type" value="Genomic_DNA"/>
</dbReference>
<accession>A0A1Y1SFD2</accession>
<dbReference type="AlphaFoldDB" id="A0A1Y1SFD2"/>
<dbReference type="InterPro" id="IPR013211">
    <property type="entry name" value="LVIVD"/>
</dbReference>
<reference evidence="1 2" key="1">
    <citation type="submission" date="2013-04" db="EMBL/GenBank/DDBJ databases">
        <title>Oceanococcus atlanticus 22II-S10r2 Genome Sequencing.</title>
        <authorList>
            <person name="Lai Q."/>
            <person name="Li G."/>
            <person name="Shao Z."/>
        </authorList>
    </citation>
    <scope>NUCLEOTIDE SEQUENCE [LARGE SCALE GENOMIC DNA]</scope>
    <source>
        <strain evidence="1 2">22II-S10r2</strain>
    </source>
</reference>
<sequence>MRAWNAATACVGLSLALGACNGGRIDTPPSQVRSVVPQAAQCGPGSQPETGLQGQVPLADRDSGRNLQAYSCNLKQVGQYQGQGASVVSASSGHCAYMSSGPIAAVLSATPGMQVVDVSDPSAPVFAGHHASPGMLLGTWESLKVNEQRGLIGGVAVGLLTAPGFFDVYDINEDCAQPVHRNGLLGTSLELPANLLGHEGNWAPDGQTYWATGLVAGSLTAIDVSEPAQPRVVYSGLQGFPANHGAEFNADGTRMYLATCLPGGVLTLDISEVQNRASAPQVRQISHLTWNPRSCGQHALPVFFDGVPHLIAPDEFASEGIRIIDISDETAPEVITHLQLEIQRPEHAALRVEDTARNGAFSYEAHYCDVDRVENPTAMACGYFQSGIRVFDIRDPREPREIAYFNPPAQPDAAPRLHGSLHAYGGGVLPVISDQNASGENPLALTPYLFDYVAAVPELLAMGLGAVHGEMSADWCSSPPRFVGEQLWVTCMDNGFLVLEFENGVYPLSDKAP</sequence>
<organism evidence="1 2">
    <name type="scientific">Oceanococcus atlanticus</name>
    <dbReference type="NCBI Taxonomy" id="1317117"/>
    <lineage>
        <taxon>Bacteria</taxon>
        <taxon>Pseudomonadati</taxon>
        <taxon>Pseudomonadota</taxon>
        <taxon>Gammaproteobacteria</taxon>
        <taxon>Chromatiales</taxon>
        <taxon>Oceanococcaceae</taxon>
        <taxon>Oceanococcus</taxon>
    </lineage>
</organism>
<evidence type="ECO:0000313" key="1">
    <source>
        <dbReference type="EMBL" id="ORE87252.1"/>
    </source>
</evidence>
<evidence type="ECO:0008006" key="3">
    <source>
        <dbReference type="Google" id="ProtNLM"/>
    </source>
</evidence>
<name>A0A1Y1SFD2_9GAMM</name>
<dbReference type="Pfam" id="PF08309">
    <property type="entry name" value="LVIVD"/>
    <property type="match status" value="1"/>
</dbReference>
<comment type="caution">
    <text evidence="1">The sequence shown here is derived from an EMBL/GenBank/DDBJ whole genome shotgun (WGS) entry which is preliminary data.</text>
</comment>
<dbReference type="PROSITE" id="PS51257">
    <property type="entry name" value="PROKAR_LIPOPROTEIN"/>
    <property type="match status" value="1"/>
</dbReference>
<evidence type="ECO:0000313" key="2">
    <source>
        <dbReference type="Proteomes" id="UP000192342"/>
    </source>
</evidence>
<dbReference type="SUPFAM" id="SSF75011">
    <property type="entry name" value="3-carboxy-cis,cis-mucoante lactonizing enzyme"/>
    <property type="match status" value="1"/>
</dbReference>
<dbReference type="OrthoDB" id="9815940at2"/>
<dbReference type="RefSeq" id="WP_083561484.1">
    <property type="nucleotide sequence ID" value="NZ_AQQV01000002.1"/>
</dbReference>
<keyword evidence="2" id="KW-1185">Reference proteome</keyword>